<reference evidence="3" key="1">
    <citation type="journal article" date="2018" name="Nat. Microbiol.">
        <title>Leveraging single-cell genomics to expand the fungal tree of life.</title>
        <authorList>
            <person name="Ahrendt S.R."/>
            <person name="Quandt C.A."/>
            <person name="Ciobanu D."/>
            <person name="Clum A."/>
            <person name="Salamov A."/>
            <person name="Andreopoulos B."/>
            <person name="Cheng J.F."/>
            <person name="Woyke T."/>
            <person name="Pelin A."/>
            <person name="Henrissat B."/>
            <person name="Reynolds N.K."/>
            <person name="Benny G.L."/>
            <person name="Smith M.E."/>
            <person name="James T.Y."/>
            <person name="Grigoriev I.V."/>
        </authorList>
    </citation>
    <scope>NUCLEOTIDE SEQUENCE [LARGE SCALE GENOMIC DNA]</scope>
</reference>
<proteinExistence type="predicted"/>
<gene>
    <name evidence="2" type="ORF">BDK51DRAFT_47336</name>
</gene>
<sequence>MRPQGEKHKQSNSAQRHPSQRIARSYPFNHANDAILSTTIITPVFQNPRNLEIDPLQLDTPAIERSNCDAAWHGSHSGAGTTPQTAGERDENGVRRQAVDQQGSEARARVEKGGGECGAHFRRDIGVGLIIEECGIPPESKEGEGLMVREGDDSYRKMEFPNGEATAEEVLDTSICDAASAQIDLRELWEMGRVGGEGSIIEGEARQNLQVREDLGRFDGPRGERMFQRQLDQLVPETAGDAVAIRQQEFEGAKAAETPRHGLPELTGPEIGTFLPSLDREMCQFKGKKLWALKEDLGDDRERLGGEKLVEASAFFDDNRAQVLATQSGGTGEERQQPTITKIDVTRQSANPVAARPARRLASDPPHRCPLKLGKRLVGKQSRVLPKRLEYDRAPGAIHVGAGEERPLAYPPLDWVQEPQNAPQGLEREGAPKGQGIRRRGRSSGIERIGRQSERMEAALGAVATNVGERGWAVHVQPVLAKSWAKIGPIVGDEVEGDVSLTPTFGKDGGAEGEGLQKETKNFSGVG</sequence>
<feature type="region of interest" description="Disordered" evidence="1">
    <location>
        <begin position="347"/>
        <end position="369"/>
    </location>
</feature>
<feature type="region of interest" description="Disordered" evidence="1">
    <location>
        <begin position="501"/>
        <end position="527"/>
    </location>
</feature>
<feature type="region of interest" description="Disordered" evidence="1">
    <location>
        <begin position="422"/>
        <end position="446"/>
    </location>
</feature>
<feature type="compositionally biased region" description="Basic and acidic residues" evidence="1">
    <location>
        <begin position="87"/>
        <end position="98"/>
    </location>
</feature>
<evidence type="ECO:0000256" key="1">
    <source>
        <dbReference type="SAM" id="MobiDB-lite"/>
    </source>
</evidence>
<feature type="region of interest" description="Disordered" evidence="1">
    <location>
        <begin position="70"/>
        <end position="104"/>
    </location>
</feature>
<dbReference type="EMBL" id="KZ999395">
    <property type="protein sequence ID" value="RKO85121.1"/>
    <property type="molecule type" value="Genomic_DNA"/>
</dbReference>
<dbReference type="Proteomes" id="UP000269721">
    <property type="component" value="Unassembled WGS sequence"/>
</dbReference>
<name>A0A4P9VZ87_9FUNG</name>
<feature type="region of interest" description="Disordered" evidence="1">
    <location>
        <begin position="1"/>
        <end position="20"/>
    </location>
</feature>
<organism evidence="2 3">
    <name type="scientific">Blyttiomyces helicus</name>
    <dbReference type="NCBI Taxonomy" id="388810"/>
    <lineage>
        <taxon>Eukaryota</taxon>
        <taxon>Fungi</taxon>
        <taxon>Fungi incertae sedis</taxon>
        <taxon>Chytridiomycota</taxon>
        <taxon>Chytridiomycota incertae sedis</taxon>
        <taxon>Chytridiomycetes</taxon>
        <taxon>Chytridiomycetes incertae sedis</taxon>
        <taxon>Blyttiomyces</taxon>
    </lineage>
</organism>
<accession>A0A4P9VZ87</accession>
<dbReference type="AlphaFoldDB" id="A0A4P9VZ87"/>
<protein>
    <submittedName>
        <fullName evidence="2">Uncharacterized protein</fullName>
    </submittedName>
</protein>
<evidence type="ECO:0000313" key="3">
    <source>
        <dbReference type="Proteomes" id="UP000269721"/>
    </source>
</evidence>
<keyword evidence="3" id="KW-1185">Reference proteome</keyword>
<evidence type="ECO:0000313" key="2">
    <source>
        <dbReference type="EMBL" id="RKO85121.1"/>
    </source>
</evidence>